<dbReference type="RefSeq" id="WP_109324785.1">
    <property type="nucleotide sequence ID" value="NZ_CP029352.1"/>
</dbReference>
<dbReference type="Pfam" id="PF13419">
    <property type="entry name" value="HAD_2"/>
    <property type="match status" value="1"/>
</dbReference>
<proteinExistence type="predicted"/>
<dbReference type="Gene3D" id="3.40.50.1000">
    <property type="entry name" value="HAD superfamily/HAD-like"/>
    <property type="match status" value="1"/>
</dbReference>
<dbReference type="SFLD" id="SFLDS00003">
    <property type="entry name" value="Haloacid_Dehalogenase"/>
    <property type="match status" value="1"/>
</dbReference>
<dbReference type="GO" id="GO:0008967">
    <property type="term" value="F:phosphoglycolate phosphatase activity"/>
    <property type="evidence" value="ECO:0007669"/>
    <property type="project" value="TreeGrafter"/>
</dbReference>
<reference evidence="2" key="1">
    <citation type="submission" date="2018-05" db="EMBL/GenBank/DDBJ databases">
        <title>Azospirillum thermophila sp. nov., a novel isolated from hot spring.</title>
        <authorList>
            <person name="Zhao Z."/>
        </authorList>
    </citation>
    <scope>NUCLEOTIDE SEQUENCE [LARGE SCALE GENOMIC DNA]</scope>
    <source>
        <strain evidence="2">CFH 70021</strain>
    </source>
</reference>
<dbReference type="InterPro" id="IPR023214">
    <property type="entry name" value="HAD_sf"/>
</dbReference>
<dbReference type="SFLD" id="SFLDG01129">
    <property type="entry name" value="C1.5:_HAD__Beta-PGM__Phosphata"/>
    <property type="match status" value="1"/>
</dbReference>
<dbReference type="AlphaFoldDB" id="A0A2S2CM13"/>
<dbReference type="InterPro" id="IPR050155">
    <property type="entry name" value="HAD-like_hydrolase_sf"/>
</dbReference>
<dbReference type="InterPro" id="IPR023198">
    <property type="entry name" value="PGP-like_dom2"/>
</dbReference>
<organism evidence="1 2">
    <name type="scientific">Azospirillum thermophilum</name>
    <dbReference type="NCBI Taxonomy" id="2202148"/>
    <lineage>
        <taxon>Bacteria</taxon>
        <taxon>Pseudomonadati</taxon>
        <taxon>Pseudomonadota</taxon>
        <taxon>Alphaproteobacteria</taxon>
        <taxon>Rhodospirillales</taxon>
        <taxon>Azospirillaceae</taxon>
        <taxon>Azospirillum</taxon>
    </lineage>
</organism>
<protein>
    <submittedName>
        <fullName evidence="1">HAD family hydrolase</fullName>
    </submittedName>
</protein>
<dbReference type="SUPFAM" id="SSF56784">
    <property type="entry name" value="HAD-like"/>
    <property type="match status" value="1"/>
</dbReference>
<evidence type="ECO:0000313" key="2">
    <source>
        <dbReference type="Proteomes" id="UP000245629"/>
    </source>
</evidence>
<dbReference type="InterPro" id="IPR036412">
    <property type="entry name" value="HAD-like_sf"/>
</dbReference>
<sequence>MSVRLAIFDFDGTLADSFGWFIGVLNGVAERYRFNPVRAEEVEALRGYDARRLMRHLGVPLWKLPLIARHMRGLAARDAEHIPLFDGTGEMLRALRRRGVTVAVVTSNSAENVRRILGPETAALVDHYGCGASLFGKPAKFRSVLRASGIHPRDAIAIGDEIRDIEAARQVGVRCAAVTWGYASAEALAARHPDLLLRSMEEVVEAAAGRAPDP</sequence>
<dbReference type="InterPro" id="IPR041492">
    <property type="entry name" value="HAD_2"/>
</dbReference>
<keyword evidence="1" id="KW-0378">Hydrolase</keyword>
<dbReference type="GO" id="GO:0006281">
    <property type="term" value="P:DNA repair"/>
    <property type="evidence" value="ECO:0007669"/>
    <property type="project" value="TreeGrafter"/>
</dbReference>
<dbReference type="PANTHER" id="PTHR43434">
    <property type="entry name" value="PHOSPHOGLYCOLATE PHOSPHATASE"/>
    <property type="match status" value="1"/>
</dbReference>
<dbReference type="Proteomes" id="UP000245629">
    <property type="component" value="Chromosome 1"/>
</dbReference>
<dbReference type="OrthoDB" id="9793014at2"/>
<keyword evidence="2" id="KW-1185">Reference proteome</keyword>
<dbReference type="GO" id="GO:0005829">
    <property type="term" value="C:cytosol"/>
    <property type="evidence" value="ECO:0007669"/>
    <property type="project" value="TreeGrafter"/>
</dbReference>
<evidence type="ECO:0000313" key="1">
    <source>
        <dbReference type="EMBL" id="AWK85512.1"/>
    </source>
</evidence>
<dbReference type="Gene3D" id="1.10.150.240">
    <property type="entry name" value="Putative phosphatase, domain 2"/>
    <property type="match status" value="1"/>
</dbReference>
<gene>
    <name evidence="1" type="ORF">DEW08_04435</name>
</gene>
<dbReference type="EMBL" id="CP029352">
    <property type="protein sequence ID" value="AWK85512.1"/>
    <property type="molecule type" value="Genomic_DNA"/>
</dbReference>
<name>A0A2S2CM13_9PROT</name>
<dbReference type="PANTHER" id="PTHR43434:SF13">
    <property type="entry name" value="PHOSPHOGLYCOLATE PHOSPHATASE"/>
    <property type="match status" value="1"/>
</dbReference>
<accession>A0A2S2CM13</accession>
<dbReference type="KEGG" id="azz:DEW08_04435"/>